<protein>
    <submittedName>
        <fullName evidence="2">Uncharacterized protein</fullName>
    </submittedName>
</protein>
<comment type="caution">
    <text evidence="2">The sequence shown here is derived from an EMBL/GenBank/DDBJ whole genome shotgun (WGS) entry which is preliminary data.</text>
</comment>
<evidence type="ECO:0000256" key="1">
    <source>
        <dbReference type="SAM" id="MobiDB-lite"/>
    </source>
</evidence>
<evidence type="ECO:0000313" key="2">
    <source>
        <dbReference type="EMBL" id="NML95183.1"/>
    </source>
</evidence>
<feature type="region of interest" description="Disordered" evidence="1">
    <location>
        <begin position="32"/>
        <end position="57"/>
    </location>
</feature>
<sequence>MFGYRMIFRSRWGALLWAAGILITAWRLTPSADETPSDDASAHAHVNPWAKDPPKEG</sequence>
<dbReference type="RefSeq" id="WP_169494396.1">
    <property type="nucleotide sequence ID" value="NZ_AP029021.1"/>
</dbReference>
<keyword evidence="3" id="KW-1185">Reference proteome</keyword>
<evidence type="ECO:0000313" key="3">
    <source>
        <dbReference type="Proteomes" id="UP000583556"/>
    </source>
</evidence>
<dbReference type="AlphaFoldDB" id="A0A7Y0GBH8"/>
<accession>A0A7Y0GBH8</accession>
<dbReference type="EMBL" id="JABBGM010000008">
    <property type="protein sequence ID" value="NML95183.1"/>
    <property type="molecule type" value="Genomic_DNA"/>
</dbReference>
<gene>
    <name evidence="2" type="ORF">HHL27_16030</name>
</gene>
<name>A0A7Y0GBH8_9SPHN</name>
<reference evidence="2 3" key="1">
    <citation type="submission" date="2020-04" db="EMBL/GenBank/DDBJ databases">
        <title>Novosphingobium sp. TW-4 isolated from soil.</title>
        <authorList>
            <person name="Dahal R.H."/>
            <person name="Chaudhary D.K."/>
        </authorList>
    </citation>
    <scope>NUCLEOTIDE SEQUENCE [LARGE SCALE GENOMIC DNA]</scope>
    <source>
        <strain evidence="2 3">TW-4</strain>
    </source>
</reference>
<proteinExistence type="predicted"/>
<organism evidence="2 3">
    <name type="scientific">Novosphingobium olei</name>
    <dbReference type="NCBI Taxonomy" id="2728851"/>
    <lineage>
        <taxon>Bacteria</taxon>
        <taxon>Pseudomonadati</taxon>
        <taxon>Pseudomonadota</taxon>
        <taxon>Alphaproteobacteria</taxon>
        <taxon>Sphingomonadales</taxon>
        <taxon>Sphingomonadaceae</taxon>
        <taxon>Novosphingobium</taxon>
    </lineage>
</organism>
<dbReference type="Proteomes" id="UP000583556">
    <property type="component" value="Unassembled WGS sequence"/>
</dbReference>